<dbReference type="SUPFAM" id="SSF56801">
    <property type="entry name" value="Acetyl-CoA synthetase-like"/>
    <property type="match status" value="1"/>
</dbReference>
<comment type="similarity">
    <text evidence="2">Belongs to the ATP-dependent AMP-binding enzyme family.</text>
</comment>
<dbReference type="SMART" id="SM00823">
    <property type="entry name" value="PKS_PP"/>
    <property type="match status" value="1"/>
</dbReference>
<dbReference type="SUPFAM" id="SSF52777">
    <property type="entry name" value="CoA-dependent acyltransferases"/>
    <property type="match status" value="2"/>
</dbReference>
<evidence type="ECO:0000256" key="3">
    <source>
        <dbReference type="ARBA" id="ARBA00022450"/>
    </source>
</evidence>
<keyword evidence="3" id="KW-0596">Phosphopantetheine</keyword>
<keyword evidence="6" id="KW-0045">Antibiotic biosynthesis</keyword>
<keyword evidence="5" id="KW-0677">Repeat</keyword>
<protein>
    <submittedName>
        <fullName evidence="9">Non-ribosomal peptide synthetase</fullName>
    </submittedName>
</protein>
<dbReference type="InterPro" id="IPR023213">
    <property type="entry name" value="CAT-like_dom_sf"/>
</dbReference>
<dbReference type="Gene3D" id="1.10.1200.10">
    <property type="entry name" value="ACP-like"/>
    <property type="match status" value="1"/>
</dbReference>
<evidence type="ECO:0000259" key="8">
    <source>
        <dbReference type="PROSITE" id="PS50075"/>
    </source>
</evidence>
<dbReference type="InterPro" id="IPR001242">
    <property type="entry name" value="Condensation_dom"/>
</dbReference>
<dbReference type="Pfam" id="PF00550">
    <property type="entry name" value="PP-binding"/>
    <property type="match status" value="1"/>
</dbReference>
<comment type="cofactor">
    <cofactor evidence="1">
        <name>pantetheine 4'-phosphate</name>
        <dbReference type="ChEBI" id="CHEBI:47942"/>
    </cofactor>
</comment>
<evidence type="ECO:0000256" key="7">
    <source>
        <dbReference type="ARBA" id="ARBA00023268"/>
    </source>
</evidence>
<dbReference type="SUPFAM" id="SSF47336">
    <property type="entry name" value="ACP-like"/>
    <property type="match status" value="1"/>
</dbReference>
<organism evidence="9 10">
    <name type="scientific">Paenibacillus helianthi</name>
    <dbReference type="NCBI Taxonomy" id="1349432"/>
    <lineage>
        <taxon>Bacteria</taxon>
        <taxon>Bacillati</taxon>
        <taxon>Bacillota</taxon>
        <taxon>Bacilli</taxon>
        <taxon>Bacillales</taxon>
        <taxon>Paenibacillaceae</taxon>
        <taxon>Paenibacillus</taxon>
    </lineage>
</organism>
<dbReference type="PROSITE" id="PS00455">
    <property type="entry name" value="AMP_BINDING"/>
    <property type="match status" value="1"/>
</dbReference>
<dbReference type="Proteomes" id="UP000186058">
    <property type="component" value="Unassembled WGS sequence"/>
</dbReference>
<dbReference type="InterPro" id="IPR010071">
    <property type="entry name" value="AA_adenyl_dom"/>
</dbReference>
<dbReference type="InterPro" id="IPR000873">
    <property type="entry name" value="AMP-dep_synth/lig_dom"/>
</dbReference>
<dbReference type="Pfam" id="PF00668">
    <property type="entry name" value="Condensation"/>
    <property type="match status" value="1"/>
</dbReference>
<dbReference type="CDD" id="cd05930">
    <property type="entry name" value="A_NRPS"/>
    <property type="match status" value="1"/>
</dbReference>
<keyword evidence="7" id="KW-0511">Multifunctional enzyme</keyword>
<comment type="caution">
    <text evidence="9">The sequence shown here is derived from an EMBL/GenBank/DDBJ whole genome shotgun (WGS) entry which is preliminary data.</text>
</comment>
<dbReference type="Gene3D" id="3.30.300.30">
    <property type="match status" value="1"/>
</dbReference>
<dbReference type="PROSITE" id="PS50075">
    <property type="entry name" value="CARRIER"/>
    <property type="match status" value="1"/>
</dbReference>
<gene>
    <name evidence="9" type="ORF">A3844_28640</name>
</gene>
<dbReference type="InterPro" id="IPR009081">
    <property type="entry name" value="PP-bd_ACP"/>
</dbReference>
<dbReference type="PANTHER" id="PTHR45527:SF1">
    <property type="entry name" value="FATTY ACID SYNTHASE"/>
    <property type="match status" value="1"/>
</dbReference>
<evidence type="ECO:0000256" key="2">
    <source>
        <dbReference type="ARBA" id="ARBA00006432"/>
    </source>
</evidence>
<evidence type="ECO:0000256" key="5">
    <source>
        <dbReference type="ARBA" id="ARBA00022737"/>
    </source>
</evidence>
<keyword evidence="10" id="KW-1185">Reference proteome</keyword>
<dbReference type="InterPro" id="IPR036736">
    <property type="entry name" value="ACP-like_sf"/>
</dbReference>
<dbReference type="PANTHER" id="PTHR45527">
    <property type="entry name" value="NONRIBOSOMAL PEPTIDE SYNTHETASE"/>
    <property type="match status" value="1"/>
</dbReference>
<dbReference type="InterPro" id="IPR042099">
    <property type="entry name" value="ANL_N_sf"/>
</dbReference>
<proteinExistence type="inferred from homology"/>
<keyword evidence="4" id="KW-0597">Phosphoprotein</keyword>
<evidence type="ECO:0000256" key="6">
    <source>
        <dbReference type="ARBA" id="ARBA00023194"/>
    </source>
</evidence>
<dbReference type="NCBIfam" id="TIGR01733">
    <property type="entry name" value="AA-adenyl-dom"/>
    <property type="match status" value="1"/>
</dbReference>
<evidence type="ECO:0000256" key="1">
    <source>
        <dbReference type="ARBA" id="ARBA00001957"/>
    </source>
</evidence>
<feature type="domain" description="Carrier" evidence="8">
    <location>
        <begin position="566"/>
        <end position="641"/>
    </location>
</feature>
<reference evidence="9 10" key="1">
    <citation type="submission" date="2016-03" db="EMBL/GenBank/DDBJ databases">
        <authorList>
            <person name="Sant'Anna F.H."/>
            <person name="Ambrosini A."/>
            <person name="Souza R."/>
            <person name="Bach E."/>
            <person name="Fernandes G."/>
            <person name="Balsanelli E."/>
            <person name="Baura V.A."/>
            <person name="Souza E.M."/>
            <person name="Passaglia L."/>
        </authorList>
    </citation>
    <scope>NUCLEOTIDE SEQUENCE [LARGE SCALE GENOMIC DNA]</scope>
    <source>
        <strain evidence="9 10">P26E</strain>
    </source>
</reference>
<name>A0ABX3EF69_9BACL</name>
<dbReference type="InterPro" id="IPR045851">
    <property type="entry name" value="AMP-bd_C_sf"/>
</dbReference>
<evidence type="ECO:0000313" key="10">
    <source>
        <dbReference type="Proteomes" id="UP000186058"/>
    </source>
</evidence>
<dbReference type="InterPro" id="IPR020845">
    <property type="entry name" value="AMP-binding_CS"/>
</dbReference>
<dbReference type="Gene3D" id="3.30.559.10">
    <property type="entry name" value="Chloramphenicol acetyltransferase-like domain"/>
    <property type="match status" value="1"/>
</dbReference>
<evidence type="ECO:0000313" key="9">
    <source>
        <dbReference type="EMBL" id="OKP79498.1"/>
    </source>
</evidence>
<dbReference type="Gene3D" id="3.30.559.30">
    <property type="entry name" value="Nonribosomal peptide synthetase, condensation domain"/>
    <property type="match status" value="1"/>
</dbReference>
<dbReference type="Pfam" id="PF00501">
    <property type="entry name" value="AMP-binding"/>
    <property type="match status" value="1"/>
</dbReference>
<dbReference type="Gene3D" id="3.40.50.12780">
    <property type="entry name" value="N-terminal domain of ligase-like"/>
    <property type="match status" value="1"/>
</dbReference>
<dbReference type="InterPro" id="IPR025110">
    <property type="entry name" value="AMP-bd_C"/>
</dbReference>
<dbReference type="Pfam" id="PF13193">
    <property type="entry name" value="AMP-binding_C"/>
    <property type="match status" value="1"/>
</dbReference>
<accession>A0ABX3EF69</accession>
<dbReference type="InterPro" id="IPR020806">
    <property type="entry name" value="PKS_PP-bd"/>
</dbReference>
<dbReference type="RefSeq" id="WP_074109323.1">
    <property type="nucleotide sequence ID" value="NZ_LVWI01000092.1"/>
</dbReference>
<sequence length="1096" mass="124424">MDDKLVFDIGLNEFNLQSDYESKQLEKFNDTRTAYRTEVTIADLFVEQVKLNPNRIAVIDGEHTVTYKDLEEKSNQIARLLLQAGGAPRDLVAVMADRGAEFVASTLAIFKNGMGYVPIDPHYPRQRIQLLLKDSGCKILITQTIHLDKWTIDLPDSMESILCLDQTDQTMSVLNHYSEVDILKQPVAEYASSGKESDTAYVIYTSGSTGQPKGVTITHRQVLNTIFWLNDKFPLDESDVIAQKTSISFTDSVWELFWPLIVGAKLSILKDEEGKSPESLFKWLQTENITITQFVPAMMRLFLSYVELHNELNPLPRLRWVFNGGEAISADLVQDWNRLFQRARIANIYGMTESAIYASVYLCMNAPLSRRSNIPIGAPISNTHIYVLGQSGELCPPGIKGEICIGGSGITDGYLNRPDLTQKEFTSHPVTGERLYRTGDIGCLDKNFILEYWGRKDDQVQVRGYRVELKEVERAILQHPNVRQAAVIAASSEGEVTDLVCYYVCRENQIVTESMRAYLEEVLPVYMVPSYFIQLPEMPLTPHGKIDRKALPDPREVCTAGSQYVSPRNEMEKQLATIWAEVLQVSLPGIDDNFLEHGGHSLKAIQFVSVLGRQLGVKLSVQALLEHQTIRAISEHIAVISESDNEVDILQSAPAEYYPVTPFQEQIYTLREIEGDEPGSNSPGVLRLEGPLDRQKLNHTLAELVKRHEGLRTSFHKIKGIVSQRIHRDASLRIESVKLEDQQIDEVIRSFIRPFDLSIAPLIRIGLIEMEEGVHLLVVDMHHIISDAISKTILLRDFTGLYDGTQLPNNLMQPKEYAVWLRQYERSTSWKREEDYWFQVYKQHSPLLQLPTDHERTGKRTFAGAELRSEMSQGLSARVRQFGLDYKSTLYMMLLTAYSILLSKYGNQEELVIGCDVDNRNRSEFYGSIGAFTNLLALYMKPHKQLAVTDYLSEIKTNVSKSLEHGLYPFNHLLRHVKYDRQIARSPLVESMLTLHQLEQPTRGSSSLQITSYPYKRQYSMLDVALEVIDKGNGLLLSWQYNTGLFDERTIARMNNDFIAVIEQIIALPQMEIGSIQLNHGVALANGEWDAGEFVF</sequence>
<dbReference type="EMBL" id="LVWI01000092">
    <property type="protein sequence ID" value="OKP79498.1"/>
    <property type="molecule type" value="Genomic_DNA"/>
</dbReference>
<dbReference type="CDD" id="cd19531">
    <property type="entry name" value="LCL_NRPS-like"/>
    <property type="match status" value="1"/>
</dbReference>
<evidence type="ECO:0000256" key="4">
    <source>
        <dbReference type="ARBA" id="ARBA00022553"/>
    </source>
</evidence>